<evidence type="ECO:0000313" key="2">
    <source>
        <dbReference type="EMBL" id="VFJ67102.1"/>
    </source>
</evidence>
<gene>
    <name evidence="2" type="ORF">BECKFW1821B_GA0114236_11263</name>
</gene>
<evidence type="ECO:0000256" key="1">
    <source>
        <dbReference type="SAM" id="Phobius"/>
    </source>
</evidence>
<accession>A0A450TIE7</accession>
<reference evidence="2" key="1">
    <citation type="submission" date="2019-02" db="EMBL/GenBank/DDBJ databases">
        <authorList>
            <person name="Gruber-Vodicka R. H."/>
            <person name="Seah K. B. B."/>
        </authorList>
    </citation>
    <scope>NUCLEOTIDE SEQUENCE</scope>
    <source>
        <strain evidence="2">BECK_BZ106</strain>
    </source>
</reference>
<keyword evidence="1" id="KW-0472">Membrane</keyword>
<keyword evidence="1" id="KW-1133">Transmembrane helix</keyword>
<keyword evidence="1" id="KW-0812">Transmembrane</keyword>
<protein>
    <submittedName>
        <fullName evidence="2">Uncharacterized protein</fullName>
    </submittedName>
</protein>
<feature type="transmembrane region" description="Helical" evidence="1">
    <location>
        <begin position="24"/>
        <end position="42"/>
    </location>
</feature>
<dbReference type="AlphaFoldDB" id="A0A450TIE7"/>
<dbReference type="EMBL" id="CAADFD010000126">
    <property type="protein sequence ID" value="VFJ67102.1"/>
    <property type="molecule type" value="Genomic_DNA"/>
</dbReference>
<proteinExistence type="predicted"/>
<sequence length="43" mass="5064">MAVIDMQRRLTGIRVFSDNLYQSWIYTAYVYVVDILLFSMACP</sequence>
<name>A0A450TIE7_9GAMM</name>
<organism evidence="2">
    <name type="scientific">Candidatus Kentrum sp. FW</name>
    <dbReference type="NCBI Taxonomy" id="2126338"/>
    <lineage>
        <taxon>Bacteria</taxon>
        <taxon>Pseudomonadati</taxon>
        <taxon>Pseudomonadota</taxon>
        <taxon>Gammaproteobacteria</taxon>
        <taxon>Candidatus Kentrum</taxon>
    </lineage>
</organism>